<feature type="chain" id="PRO_5012135451" evidence="3">
    <location>
        <begin position="27"/>
        <end position="340"/>
    </location>
</feature>
<evidence type="ECO:0000256" key="3">
    <source>
        <dbReference type="SAM" id="SignalP"/>
    </source>
</evidence>
<keyword evidence="2" id="KW-0012">Acyltransferase</keyword>
<keyword evidence="6" id="KW-1185">Reference proteome</keyword>
<evidence type="ECO:0000313" key="5">
    <source>
        <dbReference type="EMBL" id="PHN04289.1"/>
    </source>
</evidence>
<dbReference type="Pfam" id="PF04389">
    <property type="entry name" value="Peptidase_M28"/>
    <property type="match status" value="1"/>
</dbReference>
<evidence type="ECO:0000256" key="1">
    <source>
        <dbReference type="ARBA" id="ARBA00022679"/>
    </source>
</evidence>
<name>A0A2D0N818_FLAN2</name>
<keyword evidence="1 5" id="KW-0808">Transferase</keyword>
<evidence type="ECO:0000313" key="6">
    <source>
        <dbReference type="Proteomes" id="UP000223913"/>
    </source>
</evidence>
<reference evidence="5 6" key="1">
    <citation type="submission" date="2017-10" db="EMBL/GenBank/DDBJ databases">
        <title>The draft genome sequence of Lewinella nigricans NBRC 102662.</title>
        <authorList>
            <person name="Wang K."/>
        </authorList>
    </citation>
    <scope>NUCLEOTIDE SEQUENCE [LARGE SCALE GENOMIC DNA]</scope>
    <source>
        <strain evidence="5 6">NBRC 102662</strain>
    </source>
</reference>
<comment type="caution">
    <text evidence="5">The sequence shown here is derived from an EMBL/GenBank/DDBJ whole genome shotgun (WGS) entry which is preliminary data.</text>
</comment>
<dbReference type="PANTHER" id="PTHR12283:SF6">
    <property type="entry name" value="GLUTAMINYL-PEPTIDE CYCLOTRANSFERASE-RELATED"/>
    <property type="match status" value="1"/>
</dbReference>
<dbReference type="InterPro" id="IPR040234">
    <property type="entry name" value="QC/QCL"/>
</dbReference>
<dbReference type="Gene3D" id="3.40.630.10">
    <property type="entry name" value="Zn peptidases"/>
    <property type="match status" value="1"/>
</dbReference>
<organism evidence="5 6">
    <name type="scientific">Flavilitoribacter nigricans (strain ATCC 23147 / DSM 23189 / NBRC 102662 / NCIMB 1420 / SS-2)</name>
    <name type="common">Lewinella nigricans</name>
    <dbReference type="NCBI Taxonomy" id="1122177"/>
    <lineage>
        <taxon>Bacteria</taxon>
        <taxon>Pseudomonadati</taxon>
        <taxon>Bacteroidota</taxon>
        <taxon>Saprospiria</taxon>
        <taxon>Saprospirales</taxon>
        <taxon>Lewinellaceae</taxon>
        <taxon>Flavilitoribacter</taxon>
    </lineage>
</organism>
<dbReference type="Proteomes" id="UP000223913">
    <property type="component" value="Unassembled WGS sequence"/>
</dbReference>
<dbReference type="EMBL" id="PDUD01000026">
    <property type="protein sequence ID" value="PHN04289.1"/>
    <property type="molecule type" value="Genomic_DNA"/>
</dbReference>
<proteinExistence type="predicted"/>
<keyword evidence="3" id="KW-0732">Signal</keyword>
<accession>A0A2D0N818</accession>
<evidence type="ECO:0000256" key="2">
    <source>
        <dbReference type="ARBA" id="ARBA00023315"/>
    </source>
</evidence>
<dbReference type="PROSITE" id="PS51257">
    <property type="entry name" value="PROKAR_LIPOPROTEIN"/>
    <property type="match status" value="1"/>
</dbReference>
<dbReference type="GO" id="GO:0008270">
    <property type="term" value="F:zinc ion binding"/>
    <property type="evidence" value="ECO:0007669"/>
    <property type="project" value="TreeGrafter"/>
</dbReference>
<dbReference type="SUPFAM" id="SSF53187">
    <property type="entry name" value="Zn-dependent exopeptidases"/>
    <property type="match status" value="1"/>
</dbReference>
<evidence type="ECO:0000259" key="4">
    <source>
        <dbReference type="Pfam" id="PF04389"/>
    </source>
</evidence>
<sequence>MKTRILSLCCLLILAACGSDSTTDEADNGETTESNTVPVPAFNRDSAYQYVARQLDFGPRVVNSEGHARMKEWLVKEMQSFGATVIEQPFEAKAYTGETLNGTNIVAQYNPGASNRILLAAHWDTRPFADSPINTERRDEPILGADDGASGVGVLMEVARQLGQNPIDLGVDIVFFDAEDYGESKEEYANEEEQRASIYSYGLGAQHWSRNKHTGSSFQYGILLDMVGARNAYFPKEEYSRYFAANVVDKIWKLAQSMGYGNYFADAEGGGVTDDHFFVNTIANIPMIDIINLPPDSANKSFADHWHTHNDDLDVIDKRTLRAVGQVILAVLYREHNGTI</sequence>
<protein>
    <submittedName>
        <fullName evidence="5">Glutamine cyclotransferase</fullName>
    </submittedName>
</protein>
<dbReference type="GO" id="GO:0016603">
    <property type="term" value="F:glutaminyl-peptide cyclotransferase activity"/>
    <property type="evidence" value="ECO:0007669"/>
    <property type="project" value="TreeGrafter"/>
</dbReference>
<dbReference type="OrthoDB" id="9773494at2"/>
<feature type="signal peptide" evidence="3">
    <location>
        <begin position="1"/>
        <end position="26"/>
    </location>
</feature>
<dbReference type="InterPro" id="IPR007484">
    <property type="entry name" value="Peptidase_M28"/>
</dbReference>
<gene>
    <name evidence="5" type="ORF">CRP01_22260</name>
</gene>
<dbReference type="AlphaFoldDB" id="A0A2D0N818"/>
<dbReference type="PANTHER" id="PTHR12283">
    <property type="entry name" value="GLUTAMINYL-PEPTIDE CYCLOTRANSFERASE"/>
    <property type="match status" value="1"/>
</dbReference>
<dbReference type="RefSeq" id="WP_099152315.1">
    <property type="nucleotide sequence ID" value="NZ_PDUD01000026.1"/>
</dbReference>
<feature type="domain" description="Peptidase M28" evidence="4">
    <location>
        <begin position="104"/>
        <end position="331"/>
    </location>
</feature>